<dbReference type="SUPFAM" id="SSF52540">
    <property type="entry name" value="P-loop containing nucleoside triphosphate hydrolases"/>
    <property type="match status" value="1"/>
</dbReference>
<protein>
    <submittedName>
        <fullName evidence="2">AAA family ATPase</fullName>
    </submittedName>
</protein>
<dbReference type="PANTHER" id="PTHR43581:SF2">
    <property type="entry name" value="EXCINUCLEASE ATPASE SUBUNIT"/>
    <property type="match status" value="1"/>
</dbReference>
<dbReference type="InterPro" id="IPR003959">
    <property type="entry name" value="ATPase_AAA_core"/>
</dbReference>
<gene>
    <name evidence="2" type="ORF">GCM10022416_45480</name>
</gene>
<dbReference type="PANTHER" id="PTHR43581">
    <property type="entry name" value="ATP/GTP PHOSPHATASE"/>
    <property type="match status" value="1"/>
</dbReference>
<evidence type="ECO:0000313" key="2">
    <source>
        <dbReference type="EMBL" id="GAA4149791.1"/>
    </source>
</evidence>
<name>A0ABP7Z8L4_9ACTN</name>
<dbReference type="Gene3D" id="3.40.50.300">
    <property type="entry name" value="P-loop containing nucleotide triphosphate hydrolases"/>
    <property type="match status" value="2"/>
</dbReference>
<dbReference type="InterPro" id="IPR027417">
    <property type="entry name" value="P-loop_NTPase"/>
</dbReference>
<proteinExistence type="predicted"/>
<reference evidence="3" key="1">
    <citation type="journal article" date="2019" name="Int. J. Syst. Evol. Microbiol.">
        <title>The Global Catalogue of Microorganisms (GCM) 10K type strain sequencing project: providing services to taxonomists for standard genome sequencing and annotation.</title>
        <authorList>
            <consortium name="The Broad Institute Genomics Platform"/>
            <consortium name="The Broad Institute Genome Sequencing Center for Infectious Disease"/>
            <person name="Wu L."/>
            <person name="Ma J."/>
        </authorList>
    </citation>
    <scope>NUCLEOTIDE SEQUENCE [LARGE SCALE GENOMIC DNA]</scope>
    <source>
        <strain evidence="3">JCM 17316</strain>
    </source>
</reference>
<evidence type="ECO:0000259" key="1">
    <source>
        <dbReference type="SMART" id="SM00382"/>
    </source>
</evidence>
<dbReference type="RefSeq" id="WP_345023566.1">
    <property type="nucleotide sequence ID" value="NZ_BAABDO010000081.1"/>
</dbReference>
<dbReference type="Pfam" id="PF13304">
    <property type="entry name" value="AAA_21"/>
    <property type="match status" value="1"/>
</dbReference>
<keyword evidence="3" id="KW-1185">Reference proteome</keyword>
<dbReference type="Proteomes" id="UP001500266">
    <property type="component" value="Unassembled WGS sequence"/>
</dbReference>
<organism evidence="2 3">
    <name type="scientific">Actinomadura keratinilytica</name>
    <dbReference type="NCBI Taxonomy" id="547461"/>
    <lineage>
        <taxon>Bacteria</taxon>
        <taxon>Bacillati</taxon>
        <taxon>Actinomycetota</taxon>
        <taxon>Actinomycetes</taxon>
        <taxon>Streptosporangiales</taxon>
        <taxon>Thermomonosporaceae</taxon>
        <taxon>Actinomadura</taxon>
    </lineage>
</organism>
<evidence type="ECO:0000313" key="3">
    <source>
        <dbReference type="Proteomes" id="UP001500266"/>
    </source>
</evidence>
<comment type="caution">
    <text evidence="2">The sequence shown here is derived from an EMBL/GenBank/DDBJ whole genome shotgun (WGS) entry which is preliminary data.</text>
</comment>
<dbReference type="InterPro" id="IPR051396">
    <property type="entry name" value="Bact_Antivir_Def_Nuclease"/>
</dbReference>
<sequence length="443" mass="49125">MYVSKVKIKGVRGFDGPRAVDLDLPQRADGSYAGWTVLAGRNGSGKSTFLQAIILALAGPRNAGALAMPNDWLVDGRPRQSWIELNLVRAANVDPLLEDWRGSVSINWDAMLFSEAGGDEGGIFWGYGGRPFQQMLDRGPWSVLPNGWLYLGYGPFRRHSRPVVGVSELDSSREAGFRTLFDEDATLVEGVSWLIGQHLLRLEGKSGAGEVLDAVLRLLGDGLLPDGFQVCKVDSEGLWVKRADGKEFPLRRMSDGYRTVGALVVDIVRRMHLTYGRLEVEERDGVPTLPYPGVVLIDEVDAHLHVSWQKKIGNWLKAHFPEIQFIVTTHSPYICQSADPGGLIRLPGPDEQEPPRVVDDDLYRRIVYGSGDDAVLSELFGLETPYSEEAERLRERLGDLEGKVLDGEASEDELAEYERLSKKLQSSLSARVREVSSRLEDEA</sequence>
<dbReference type="Pfam" id="PF13476">
    <property type="entry name" value="AAA_23"/>
    <property type="match status" value="1"/>
</dbReference>
<accession>A0ABP7Z8L4</accession>
<dbReference type="InterPro" id="IPR038729">
    <property type="entry name" value="Rad50/SbcC_AAA"/>
</dbReference>
<dbReference type="EMBL" id="BAABDO010000081">
    <property type="protein sequence ID" value="GAA4149791.1"/>
    <property type="molecule type" value="Genomic_DNA"/>
</dbReference>
<feature type="domain" description="AAA+ ATPase" evidence="1">
    <location>
        <begin position="32"/>
        <end position="359"/>
    </location>
</feature>
<dbReference type="SMART" id="SM00382">
    <property type="entry name" value="AAA"/>
    <property type="match status" value="1"/>
</dbReference>
<dbReference type="InterPro" id="IPR003593">
    <property type="entry name" value="AAA+_ATPase"/>
</dbReference>